<evidence type="ECO:0000313" key="2">
    <source>
        <dbReference type="EMBL" id="VDD76846.1"/>
    </source>
</evidence>
<organism evidence="4">
    <name type="scientific">Mesocestoides corti</name>
    <name type="common">Flatworm</name>
    <dbReference type="NCBI Taxonomy" id="53468"/>
    <lineage>
        <taxon>Eukaryota</taxon>
        <taxon>Metazoa</taxon>
        <taxon>Spiralia</taxon>
        <taxon>Lophotrochozoa</taxon>
        <taxon>Platyhelminthes</taxon>
        <taxon>Cestoda</taxon>
        <taxon>Eucestoda</taxon>
        <taxon>Cyclophyllidea</taxon>
        <taxon>Mesocestoididae</taxon>
        <taxon>Mesocestoides</taxon>
    </lineage>
</organism>
<gene>
    <name evidence="2" type="ORF">MCOS_LOCUS2849</name>
</gene>
<feature type="compositionally biased region" description="Polar residues" evidence="1">
    <location>
        <begin position="148"/>
        <end position="182"/>
    </location>
</feature>
<feature type="region of interest" description="Disordered" evidence="1">
    <location>
        <begin position="267"/>
        <end position="375"/>
    </location>
</feature>
<protein>
    <submittedName>
        <fullName evidence="4">DUF5734 domain-containing protein</fullName>
    </submittedName>
</protein>
<reference evidence="2 3" key="1">
    <citation type="submission" date="2018-10" db="EMBL/GenBank/DDBJ databases">
        <authorList>
            <consortium name="Pathogen Informatics"/>
        </authorList>
    </citation>
    <scope>NUCLEOTIDE SEQUENCE [LARGE SCALE GENOMIC DNA]</scope>
</reference>
<accession>A0A0R3U7N8</accession>
<dbReference type="AlphaFoldDB" id="A0A0R3U7N8"/>
<evidence type="ECO:0000313" key="3">
    <source>
        <dbReference type="Proteomes" id="UP000267029"/>
    </source>
</evidence>
<feature type="region of interest" description="Disordered" evidence="1">
    <location>
        <begin position="1"/>
        <end position="21"/>
    </location>
</feature>
<dbReference type="EMBL" id="UXSR01000526">
    <property type="protein sequence ID" value="VDD76846.1"/>
    <property type="molecule type" value="Genomic_DNA"/>
</dbReference>
<dbReference type="OrthoDB" id="6252090at2759"/>
<feature type="compositionally biased region" description="Basic and acidic residues" evidence="1">
    <location>
        <begin position="318"/>
        <end position="333"/>
    </location>
</feature>
<evidence type="ECO:0000256" key="1">
    <source>
        <dbReference type="SAM" id="MobiDB-lite"/>
    </source>
</evidence>
<evidence type="ECO:0000313" key="4">
    <source>
        <dbReference type="WBParaSite" id="MCU_009596-RA"/>
    </source>
</evidence>
<sequence>MGKSASPAKTKMPPSSDTTVKTPLTHFDYVKVKKKQDVGDAMHYVNLKSRQETSVGFVAKIFANRIVFSGEKNGKKPPIKKVKFTNVERFAPDKDELAISIAVRQGKAAAVVSFAMQDEEAFTVLVNNLSKTRDSAVEAKSKKAQPKEQPQSKPKVESTSSEFDVGTSEQSATIVQPHSSPTFGRHPARITTTYILWEEEEEEGGKEKGAVDLMSTDLHMPTDDNDSSTEVDKFDTRGKPDEASRRTPSTQHCPCCLQRTGVNLKMPNTRQKAYAPSSDGGNQTSVIQPTQFPRRFKLYRPTHAPRARSLASDFSSESDERTIVSVEPFERRRGERRNRYQSLPPRRKPPPRLERSAPPKPSHPPPRQLVRSFRPREPLDYRRAWTVDSSTSSGYTSATFQEDDLELTVDPYTSGHYIHNQRIFVTGRRHRETANPKVYYRKPRPRSERDDRFL</sequence>
<dbReference type="WBParaSite" id="MCU_009596-RA">
    <property type="protein sequence ID" value="MCU_009596-RA"/>
    <property type="gene ID" value="MCU_009596"/>
</dbReference>
<feature type="region of interest" description="Disordered" evidence="1">
    <location>
        <begin position="136"/>
        <end position="187"/>
    </location>
</feature>
<feature type="compositionally biased region" description="Polar residues" evidence="1">
    <location>
        <begin position="279"/>
        <end position="291"/>
    </location>
</feature>
<reference evidence="4" key="2">
    <citation type="submission" date="2019-11" db="UniProtKB">
        <authorList>
            <consortium name="WormBaseParasite"/>
        </authorList>
    </citation>
    <scope>IDENTIFICATION</scope>
</reference>
<feature type="compositionally biased region" description="Basic residues" evidence="1">
    <location>
        <begin position="294"/>
        <end position="306"/>
    </location>
</feature>
<name>A0A0R3U7N8_MESCO</name>
<proteinExistence type="predicted"/>
<feature type="compositionally biased region" description="Basic and acidic residues" evidence="1">
    <location>
        <begin position="445"/>
        <end position="454"/>
    </location>
</feature>
<feature type="region of interest" description="Disordered" evidence="1">
    <location>
        <begin position="216"/>
        <end position="253"/>
    </location>
</feature>
<feature type="compositionally biased region" description="Pro residues" evidence="1">
    <location>
        <begin position="358"/>
        <end position="367"/>
    </location>
</feature>
<keyword evidence="3" id="KW-1185">Reference proteome</keyword>
<feature type="region of interest" description="Disordered" evidence="1">
    <location>
        <begin position="428"/>
        <end position="454"/>
    </location>
</feature>
<dbReference type="Proteomes" id="UP000267029">
    <property type="component" value="Unassembled WGS sequence"/>
</dbReference>
<feature type="compositionally biased region" description="Basic and acidic residues" evidence="1">
    <location>
        <begin position="230"/>
        <end position="245"/>
    </location>
</feature>